<dbReference type="Gene3D" id="1.10.510.10">
    <property type="entry name" value="Transferase(Phosphotransferase) domain 1"/>
    <property type="match status" value="1"/>
</dbReference>
<dbReference type="EMBL" id="FNFY01000016">
    <property type="protein sequence ID" value="SDK97294.1"/>
    <property type="molecule type" value="Genomic_DNA"/>
</dbReference>
<reference evidence="11" key="1">
    <citation type="submission" date="2016-10" db="EMBL/GenBank/DDBJ databases">
        <authorList>
            <person name="Varghese N."/>
            <person name="Submissions S."/>
        </authorList>
    </citation>
    <scope>NUCLEOTIDE SEQUENCE [LARGE SCALE GENOMIC DNA]</scope>
    <source>
        <strain evidence="11">CGMCC 1.8895</strain>
    </source>
</reference>
<keyword evidence="6" id="KW-0067">ATP-binding</keyword>
<proteinExistence type="predicted"/>
<evidence type="ECO:0000256" key="4">
    <source>
        <dbReference type="ARBA" id="ARBA00022741"/>
    </source>
</evidence>
<keyword evidence="3" id="KW-0808">Transferase</keyword>
<accession>A0A1G9G993</accession>
<name>A0A1G9G993_9BACL</name>
<dbReference type="SMART" id="SM00220">
    <property type="entry name" value="S_TKc"/>
    <property type="match status" value="1"/>
</dbReference>
<comment type="catalytic activity">
    <reaction evidence="8">
        <text>L-seryl-[protein] + ATP = O-phospho-L-seryl-[protein] + ADP + H(+)</text>
        <dbReference type="Rhea" id="RHEA:17989"/>
        <dbReference type="Rhea" id="RHEA-COMP:9863"/>
        <dbReference type="Rhea" id="RHEA-COMP:11604"/>
        <dbReference type="ChEBI" id="CHEBI:15378"/>
        <dbReference type="ChEBI" id="CHEBI:29999"/>
        <dbReference type="ChEBI" id="CHEBI:30616"/>
        <dbReference type="ChEBI" id="CHEBI:83421"/>
        <dbReference type="ChEBI" id="CHEBI:456216"/>
        <dbReference type="EC" id="2.7.11.1"/>
    </reaction>
</comment>
<dbReference type="PANTHER" id="PTHR43671:SF98">
    <property type="entry name" value="SERINE_THREONINE-PROTEIN KINASE NEK11"/>
    <property type="match status" value="1"/>
</dbReference>
<protein>
    <recommendedName>
        <fullName evidence="1">non-specific serine/threonine protein kinase</fullName>
        <ecNumber evidence="1">2.7.11.1</ecNumber>
    </recommendedName>
</protein>
<dbReference type="InterPro" id="IPR000719">
    <property type="entry name" value="Prot_kinase_dom"/>
</dbReference>
<dbReference type="STRING" id="576118.SAMN05216216_1165"/>
<keyword evidence="5 10" id="KW-0418">Kinase</keyword>
<dbReference type="OrthoDB" id="9788659at2"/>
<keyword evidence="4" id="KW-0547">Nucleotide-binding</keyword>
<evidence type="ECO:0000256" key="6">
    <source>
        <dbReference type="ARBA" id="ARBA00022840"/>
    </source>
</evidence>
<evidence type="ECO:0000256" key="7">
    <source>
        <dbReference type="ARBA" id="ARBA00047899"/>
    </source>
</evidence>
<dbReference type="CDD" id="cd14014">
    <property type="entry name" value="STKc_PknB_like"/>
    <property type="match status" value="1"/>
</dbReference>
<dbReference type="Proteomes" id="UP000199008">
    <property type="component" value="Unassembled WGS sequence"/>
</dbReference>
<dbReference type="SUPFAM" id="SSF56112">
    <property type="entry name" value="Protein kinase-like (PK-like)"/>
    <property type="match status" value="1"/>
</dbReference>
<evidence type="ECO:0000259" key="9">
    <source>
        <dbReference type="PROSITE" id="PS50011"/>
    </source>
</evidence>
<evidence type="ECO:0000256" key="3">
    <source>
        <dbReference type="ARBA" id="ARBA00022679"/>
    </source>
</evidence>
<evidence type="ECO:0000256" key="2">
    <source>
        <dbReference type="ARBA" id="ARBA00022527"/>
    </source>
</evidence>
<keyword evidence="11" id="KW-1185">Reference proteome</keyword>
<evidence type="ECO:0000256" key="5">
    <source>
        <dbReference type="ARBA" id="ARBA00022777"/>
    </source>
</evidence>
<evidence type="ECO:0000256" key="1">
    <source>
        <dbReference type="ARBA" id="ARBA00012513"/>
    </source>
</evidence>
<dbReference type="Pfam" id="PF00069">
    <property type="entry name" value="Pkinase"/>
    <property type="match status" value="1"/>
</dbReference>
<gene>
    <name evidence="10" type="ORF">SAMN05216216_1165</name>
</gene>
<evidence type="ECO:0000313" key="10">
    <source>
        <dbReference type="EMBL" id="SDK97294.1"/>
    </source>
</evidence>
<feature type="domain" description="Protein kinase" evidence="9">
    <location>
        <begin position="29"/>
        <end position="282"/>
    </location>
</feature>
<dbReference type="GO" id="GO:0005524">
    <property type="term" value="F:ATP binding"/>
    <property type="evidence" value="ECO:0007669"/>
    <property type="project" value="UniProtKB-KW"/>
</dbReference>
<dbReference type="InterPro" id="IPR011009">
    <property type="entry name" value="Kinase-like_dom_sf"/>
</dbReference>
<dbReference type="PROSITE" id="PS50011">
    <property type="entry name" value="PROTEIN_KINASE_DOM"/>
    <property type="match status" value="1"/>
</dbReference>
<comment type="catalytic activity">
    <reaction evidence="7">
        <text>L-threonyl-[protein] + ATP = O-phospho-L-threonyl-[protein] + ADP + H(+)</text>
        <dbReference type="Rhea" id="RHEA:46608"/>
        <dbReference type="Rhea" id="RHEA-COMP:11060"/>
        <dbReference type="Rhea" id="RHEA-COMP:11605"/>
        <dbReference type="ChEBI" id="CHEBI:15378"/>
        <dbReference type="ChEBI" id="CHEBI:30013"/>
        <dbReference type="ChEBI" id="CHEBI:30616"/>
        <dbReference type="ChEBI" id="CHEBI:61977"/>
        <dbReference type="ChEBI" id="CHEBI:456216"/>
        <dbReference type="EC" id="2.7.11.1"/>
    </reaction>
</comment>
<sequence>MTKEAEKLKTEEVIREAPLERGETLIMDYTVVEHLRRGKDCDLYHLWSEERMTSCIGKTIQPLAMEKQAAKDRLIQEGEAITTLSHPNLIRGYALYTEPRPIVIQETLTGETISHLIRNTYKRNEELPLIQLAQFGKQIASVVNYLHQNNIIHLDIKPSNIISQPPLAKLFDLNLATIPGTIRKGTGTKNYLSPEQATGEPLTTAADIWGIGVVLFFMATGKRPFKTYEDKRYEQLERDAEPVETLREMDPLLSDMINRCLDKNPDNRPEAPEIFNMCETYIQKYKD</sequence>
<dbReference type="GO" id="GO:0004674">
    <property type="term" value="F:protein serine/threonine kinase activity"/>
    <property type="evidence" value="ECO:0007669"/>
    <property type="project" value="UniProtKB-KW"/>
</dbReference>
<organism evidence="10 11">
    <name type="scientific">Lacicoccus qingdaonensis</name>
    <dbReference type="NCBI Taxonomy" id="576118"/>
    <lineage>
        <taxon>Bacteria</taxon>
        <taxon>Bacillati</taxon>
        <taxon>Bacillota</taxon>
        <taxon>Bacilli</taxon>
        <taxon>Bacillales</taxon>
        <taxon>Salinicoccaceae</taxon>
        <taxon>Lacicoccus</taxon>
    </lineage>
</organism>
<evidence type="ECO:0000313" key="11">
    <source>
        <dbReference type="Proteomes" id="UP000199008"/>
    </source>
</evidence>
<keyword evidence="2 10" id="KW-0723">Serine/threonine-protein kinase</keyword>
<dbReference type="AlphaFoldDB" id="A0A1G9G993"/>
<evidence type="ECO:0000256" key="8">
    <source>
        <dbReference type="ARBA" id="ARBA00048679"/>
    </source>
</evidence>
<dbReference type="InterPro" id="IPR050660">
    <property type="entry name" value="NEK_Ser/Thr_kinase"/>
</dbReference>
<dbReference type="PANTHER" id="PTHR43671">
    <property type="entry name" value="SERINE/THREONINE-PROTEIN KINASE NEK"/>
    <property type="match status" value="1"/>
</dbReference>
<dbReference type="EC" id="2.7.11.1" evidence="1"/>